<dbReference type="GO" id="GO:0055038">
    <property type="term" value="C:recycling endosome membrane"/>
    <property type="evidence" value="ECO:0007669"/>
    <property type="project" value="UniProtKB-SubCell"/>
</dbReference>
<dbReference type="InterPro" id="IPR023298">
    <property type="entry name" value="ATPase_P-typ_TM_dom_sf"/>
</dbReference>
<dbReference type="SFLD" id="SFLDF00027">
    <property type="entry name" value="p-type_atpase"/>
    <property type="match status" value="1"/>
</dbReference>
<dbReference type="GO" id="GO:0015662">
    <property type="term" value="F:P-type ion transporter activity"/>
    <property type="evidence" value="ECO:0007669"/>
    <property type="project" value="InterPro"/>
</dbReference>
<dbReference type="Gene3D" id="3.40.1110.10">
    <property type="entry name" value="Calcium-transporting ATPase, cytoplasmic domain N"/>
    <property type="match status" value="1"/>
</dbReference>
<dbReference type="SUPFAM" id="SSF81660">
    <property type="entry name" value="Metal cation-transporting ATPase, ATP-binding domain N"/>
    <property type="match status" value="1"/>
</dbReference>
<dbReference type="InterPro" id="IPR018303">
    <property type="entry name" value="ATPase_P-typ_P_site"/>
</dbReference>
<reference evidence="21 22" key="1">
    <citation type="submission" date="2009-06" db="EMBL/GenBank/DDBJ databases">
        <title>The Genome Sequence of Loxodonta africana (African elephant).</title>
        <authorList>
            <person name="Di Palma F."/>
            <person name="Heiman D."/>
            <person name="Young S."/>
            <person name="Johnson J."/>
            <person name="Lander E.S."/>
            <person name="Lindblad-Toh K."/>
        </authorList>
    </citation>
    <scope>NUCLEOTIDE SEQUENCE [LARGE SCALE GENOMIC DNA]</scope>
    <source>
        <strain evidence="21 22">Isolate ISIS603380</strain>
    </source>
</reference>
<dbReference type="Proteomes" id="UP000007646">
    <property type="component" value="Unassembled WGS sequence"/>
</dbReference>
<dbReference type="GO" id="GO:0019829">
    <property type="term" value="F:ATPase-coupled monoatomic cation transmembrane transporter activity"/>
    <property type="evidence" value="ECO:0007669"/>
    <property type="project" value="InterPro"/>
</dbReference>
<evidence type="ECO:0000256" key="9">
    <source>
        <dbReference type="ARBA" id="ARBA00022967"/>
    </source>
</evidence>
<comment type="similarity">
    <text evidence="3">Belongs to the cation transport ATPase (P-type) (TC 3.A.3) family. Type V subfamily.</text>
</comment>
<dbReference type="GO" id="GO:0015594">
    <property type="term" value="F:ABC-type putrescine transporter activity"/>
    <property type="evidence" value="ECO:0007669"/>
    <property type="project" value="UniProtKB-EC"/>
</dbReference>
<evidence type="ECO:0000256" key="4">
    <source>
        <dbReference type="ARBA" id="ARBA00022692"/>
    </source>
</evidence>
<evidence type="ECO:0000256" key="17">
    <source>
        <dbReference type="SAM" id="Phobius"/>
    </source>
</evidence>
<dbReference type="SUPFAM" id="SSF81653">
    <property type="entry name" value="Calcium ATPase, transduction domain A"/>
    <property type="match status" value="1"/>
</dbReference>
<dbReference type="InterPro" id="IPR047819">
    <property type="entry name" value="P5A-ATPase_N"/>
</dbReference>
<dbReference type="Ensembl" id="ENSLAFT00000035538.1">
    <property type="protein sequence ID" value="ENSLAFP00000025326.1"/>
    <property type="gene ID" value="ENSLAFG00000018243.4"/>
</dbReference>
<dbReference type="FunFam" id="1.20.1110.10:FF:000026">
    <property type="entry name" value="Cation-transporting ATPase"/>
    <property type="match status" value="1"/>
</dbReference>
<evidence type="ECO:0000259" key="20">
    <source>
        <dbReference type="Pfam" id="PF12409"/>
    </source>
</evidence>
<dbReference type="FunFam" id="3.40.1110.10:FF:000018">
    <property type="entry name" value="Cation-transporting ATPase"/>
    <property type="match status" value="1"/>
</dbReference>
<keyword evidence="7" id="KW-0067">ATP-binding</keyword>
<evidence type="ECO:0000256" key="12">
    <source>
        <dbReference type="ARBA" id="ARBA00051385"/>
    </source>
</evidence>
<dbReference type="GO" id="GO:0006874">
    <property type="term" value="P:intracellular calcium ion homeostasis"/>
    <property type="evidence" value="ECO:0007669"/>
    <property type="project" value="TreeGrafter"/>
</dbReference>
<evidence type="ECO:0000313" key="21">
    <source>
        <dbReference type="Ensembl" id="ENSLAFP00000025326.1"/>
    </source>
</evidence>
<dbReference type="CDD" id="cd07542">
    <property type="entry name" value="P-type_ATPase_cation"/>
    <property type="match status" value="1"/>
</dbReference>
<dbReference type="InterPro" id="IPR023299">
    <property type="entry name" value="ATPase_P-typ_cyto_dom_N"/>
</dbReference>
<gene>
    <name evidence="21" type="primary">ATP13A3</name>
</gene>
<feature type="transmembrane region" description="Helical" evidence="17">
    <location>
        <begin position="28"/>
        <end position="50"/>
    </location>
</feature>
<evidence type="ECO:0000256" key="7">
    <source>
        <dbReference type="ARBA" id="ARBA00022840"/>
    </source>
</evidence>
<keyword evidence="8" id="KW-0460">Magnesium</keyword>
<dbReference type="PRINTS" id="PR00121">
    <property type="entry name" value="NAKATPASE"/>
</dbReference>
<dbReference type="InterPro" id="IPR023214">
    <property type="entry name" value="HAD_sf"/>
</dbReference>
<dbReference type="GO" id="GO:0005524">
    <property type="term" value="F:ATP binding"/>
    <property type="evidence" value="ECO:0007669"/>
    <property type="project" value="UniProtKB-KW"/>
</dbReference>
<dbReference type="InterPro" id="IPR044492">
    <property type="entry name" value="P_typ_ATPase_HD_dom"/>
</dbReference>
<proteinExistence type="inferred from homology"/>
<feature type="domain" description="P5B-type ATPase N-terminal" evidence="20">
    <location>
        <begin position="14"/>
        <end position="141"/>
    </location>
</feature>
<dbReference type="Gene3D" id="3.40.50.1000">
    <property type="entry name" value="HAD superfamily/HAD-like"/>
    <property type="match status" value="1"/>
</dbReference>
<evidence type="ECO:0000256" key="16">
    <source>
        <dbReference type="ARBA" id="ARBA00076813"/>
    </source>
</evidence>
<dbReference type="PANTHER" id="PTHR45630:SF12">
    <property type="entry name" value="POLYAMINE-TRANSPORTING ATPASE 13A3"/>
    <property type="match status" value="1"/>
</dbReference>
<organism evidence="21 22">
    <name type="scientific">Loxodonta africana</name>
    <name type="common">African elephant</name>
    <dbReference type="NCBI Taxonomy" id="9785"/>
    <lineage>
        <taxon>Eukaryota</taxon>
        <taxon>Metazoa</taxon>
        <taxon>Chordata</taxon>
        <taxon>Craniata</taxon>
        <taxon>Vertebrata</taxon>
        <taxon>Euteleostomi</taxon>
        <taxon>Mammalia</taxon>
        <taxon>Eutheria</taxon>
        <taxon>Afrotheria</taxon>
        <taxon>Proboscidea</taxon>
        <taxon>Elephantidae</taxon>
        <taxon>Loxodonta</taxon>
    </lineage>
</organism>
<dbReference type="SFLD" id="SFLDG00002">
    <property type="entry name" value="C1.7:_P-type_atpase_like"/>
    <property type="match status" value="1"/>
</dbReference>
<dbReference type="Pfam" id="PF12409">
    <property type="entry name" value="P5-ATPase"/>
    <property type="match status" value="1"/>
</dbReference>
<evidence type="ECO:0000313" key="22">
    <source>
        <dbReference type="Proteomes" id="UP000007646"/>
    </source>
</evidence>
<dbReference type="NCBIfam" id="TIGR01494">
    <property type="entry name" value="ATPase_P-type"/>
    <property type="match status" value="2"/>
</dbReference>
<dbReference type="InterPro" id="IPR004014">
    <property type="entry name" value="ATPase_P-typ_cation-transptr_N"/>
</dbReference>
<evidence type="ECO:0000256" key="14">
    <source>
        <dbReference type="ARBA" id="ARBA00066779"/>
    </source>
</evidence>
<dbReference type="GO" id="GO:0016887">
    <property type="term" value="F:ATP hydrolysis activity"/>
    <property type="evidence" value="ECO:0007669"/>
    <property type="project" value="InterPro"/>
</dbReference>
<evidence type="ECO:0000256" key="3">
    <source>
        <dbReference type="ARBA" id="ARBA00006000"/>
    </source>
</evidence>
<evidence type="ECO:0000256" key="8">
    <source>
        <dbReference type="ARBA" id="ARBA00022842"/>
    </source>
</evidence>
<dbReference type="InterPro" id="IPR006544">
    <property type="entry name" value="P-type_TPase_V"/>
</dbReference>
<dbReference type="Pfam" id="PF00122">
    <property type="entry name" value="E1-E2_ATPase"/>
    <property type="match status" value="1"/>
</dbReference>
<keyword evidence="6" id="KW-0547">Nucleotide-binding</keyword>
<evidence type="ECO:0000256" key="1">
    <source>
        <dbReference type="ARBA" id="ARBA00004195"/>
    </source>
</evidence>
<evidence type="ECO:0000256" key="11">
    <source>
        <dbReference type="ARBA" id="ARBA00023136"/>
    </source>
</evidence>
<evidence type="ECO:0000259" key="18">
    <source>
        <dbReference type="Pfam" id="PF00122"/>
    </source>
</evidence>
<protein>
    <recommendedName>
        <fullName evidence="15">Polyamine-transporting ATPase 13A3</fullName>
        <ecNumber evidence="14">7.6.2.16</ecNumber>
    </recommendedName>
    <alternativeName>
        <fullName evidence="16">Putrescine transporting ATPase</fullName>
    </alternativeName>
</protein>
<dbReference type="Pfam" id="PF13246">
    <property type="entry name" value="Cation_ATPase"/>
    <property type="match status" value="1"/>
</dbReference>
<feature type="domain" description="Cation-transporting P-type ATPase N-terminal" evidence="19">
    <location>
        <begin position="167"/>
        <end position="218"/>
    </location>
</feature>
<dbReference type="InterPro" id="IPR008250">
    <property type="entry name" value="ATPase_P-typ_transduc_dom_A_sf"/>
</dbReference>
<keyword evidence="10 17" id="KW-1133">Transmembrane helix</keyword>
<keyword evidence="11 17" id="KW-0472">Membrane</keyword>
<evidence type="ECO:0000256" key="13">
    <source>
        <dbReference type="ARBA" id="ARBA00053935"/>
    </source>
</evidence>
<reference evidence="21" key="3">
    <citation type="submission" date="2025-09" db="UniProtKB">
        <authorList>
            <consortium name="Ensembl"/>
        </authorList>
    </citation>
    <scope>IDENTIFICATION</scope>
    <source>
        <strain evidence="21">Isolate ISIS603380</strain>
    </source>
</reference>
<keyword evidence="9" id="KW-1278">Translocase</keyword>
<dbReference type="Pfam" id="PF00690">
    <property type="entry name" value="Cation_ATPase_N"/>
    <property type="match status" value="1"/>
</dbReference>
<feature type="transmembrane region" description="Helical" evidence="17">
    <location>
        <begin position="441"/>
        <end position="461"/>
    </location>
</feature>
<dbReference type="SFLD" id="SFLDS00003">
    <property type="entry name" value="Haloacid_Dehalogenase"/>
    <property type="match status" value="1"/>
</dbReference>
<dbReference type="SUPFAM" id="SSF81665">
    <property type="entry name" value="Calcium ATPase, transmembrane domain M"/>
    <property type="match status" value="1"/>
</dbReference>
<comment type="catalytic activity">
    <reaction evidence="12">
        <text>putrescine(out) + ATP + H2O = putrescine(in) + ADP + phosphate + H(+)</text>
        <dbReference type="Rhea" id="RHEA:29995"/>
        <dbReference type="ChEBI" id="CHEBI:15377"/>
        <dbReference type="ChEBI" id="CHEBI:15378"/>
        <dbReference type="ChEBI" id="CHEBI:30616"/>
        <dbReference type="ChEBI" id="CHEBI:43474"/>
        <dbReference type="ChEBI" id="CHEBI:326268"/>
        <dbReference type="ChEBI" id="CHEBI:456216"/>
        <dbReference type="EC" id="7.6.2.16"/>
    </reaction>
    <physiologicalReaction direction="left-to-right" evidence="12">
        <dbReference type="Rhea" id="RHEA:29996"/>
    </physiologicalReaction>
</comment>
<feature type="transmembrane region" description="Helical" evidence="17">
    <location>
        <begin position="908"/>
        <end position="932"/>
    </location>
</feature>
<feature type="transmembrane region" description="Helical" evidence="17">
    <location>
        <begin position="224"/>
        <end position="245"/>
    </location>
</feature>
<keyword evidence="5" id="KW-0479">Metal-binding</keyword>
<evidence type="ECO:0000256" key="2">
    <source>
        <dbReference type="ARBA" id="ARBA00004520"/>
    </source>
</evidence>
<dbReference type="PANTHER" id="PTHR45630">
    <property type="entry name" value="CATION-TRANSPORTING ATPASE-RELATED"/>
    <property type="match status" value="1"/>
</dbReference>
<keyword evidence="22" id="KW-1185">Reference proteome</keyword>
<dbReference type="GeneTree" id="ENSGT00940000155941"/>
<evidence type="ECO:0000256" key="5">
    <source>
        <dbReference type="ARBA" id="ARBA00022723"/>
    </source>
</evidence>
<accession>G3UBW8</accession>
<evidence type="ECO:0000256" key="15">
    <source>
        <dbReference type="ARBA" id="ARBA00074226"/>
    </source>
</evidence>
<dbReference type="InterPro" id="IPR059000">
    <property type="entry name" value="ATPase_P-type_domA"/>
</dbReference>
<dbReference type="InterPro" id="IPR001757">
    <property type="entry name" value="P_typ_ATPase"/>
</dbReference>
<dbReference type="NCBIfam" id="TIGR01657">
    <property type="entry name" value="P-ATPase-V"/>
    <property type="match status" value="1"/>
</dbReference>
<dbReference type="InterPro" id="IPR036412">
    <property type="entry name" value="HAD-like_sf"/>
</dbReference>
<dbReference type="GO" id="GO:0031901">
    <property type="term" value="C:early endosome membrane"/>
    <property type="evidence" value="ECO:0007669"/>
    <property type="project" value="UniProtKB-SubCell"/>
</dbReference>
<dbReference type="GO" id="GO:0031902">
    <property type="term" value="C:late endosome membrane"/>
    <property type="evidence" value="ECO:0007669"/>
    <property type="project" value="TreeGrafter"/>
</dbReference>
<dbReference type="PROSITE" id="PS00154">
    <property type="entry name" value="ATPASE_E1_E2"/>
    <property type="match status" value="1"/>
</dbReference>
<dbReference type="FunFam" id="3.40.50.1000:FF:000045">
    <property type="entry name" value="Cation-transporting ATPase"/>
    <property type="match status" value="1"/>
</dbReference>
<dbReference type="EC" id="7.6.2.16" evidence="14"/>
<keyword evidence="4 17" id="KW-0812">Transmembrane</keyword>
<dbReference type="SUPFAM" id="SSF56784">
    <property type="entry name" value="HAD-like"/>
    <property type="match status" value="1"/>
</dbReference>
<evidence type="ECO:0000256" key="10">
    <source>
        <dbReference type="ARBA" id="ARBA00022989"/>
    </source>
</evidence>
<reference evidence="21" key="2">
    <citation type="submission" date="2025-08" db="UniProtKB">
        <authorList>
            <consortium name="Ensembl"/>
        </authorList>
    </citation>
    <scope>IDENTIFICATION</scope>
    <source>
        <strain evidence="21">Isolate ISIS603380</strain>
    </source>
</reference>
<feature type="transmembrane region" description="Helical" evidence="17">
    <location>
        <begin position="402"/>
        <end position="421"/>
    </location>
</feature>
<dbReference type="Gene3D" id="2.70.150.10">
    <property type="entry name" value="Calcium-transporting ATPase, cytoplasmic transduction domain A"/>
    <property type="match status" value="1"/>
</dbReference>
<dbReference type="FunFam" id="1.20.1110.10:FF:000023">
    <property type="entry name" value="Cation-transporting ATPase"/>
    <property type="match status" value="1"/>
</dbReference>
<dbReference type="InterPro" id="IPR047821">
    <property type="entry name" value="P5B-type_ATPase"/>
</dbReference>
<evidence type="ECO:0000256" key="6">
    <source>
        <dbReference type="ARBA" id="ARBA00022741"/>
    </source>
</evidence>
<feature type="transmembrane region" description="Helical" evidence="17">
    <location>
        <begin position="938"/>
        <end position="957"/>
    </location>
</feature>
<dbReference type="AlphaFoldDB" id="G3UBW8"/>
<dbReference type="GO" id="GO:0046872">
    <property type="term" value="F:metal ion binding"/>
    <property type="evidence" value="ECO:0007669"/>
    <property type="project" value="UniProtKB-KW"/>
</dbReference>
<name>G3UBW8_LOXAF</name>
<dbReference type="PRINTS" id="PR00119">
    <property type="entry name" value="CATATPASE"/>
</dbReference>
<comment type="subcellular location">
    <subcellularLocation>
        <location evidence="2">Early endosome membrane</location>
        <topology evidence="2">Multi-pass membrane protein</topology>
    </subcellularLocation>
    <subcellularLocation>
        <location evidence="1">Recycling endosome membrane</location>
        <topology evidence="1">Multi-pass membrane protein</topology>
    </subcellularLocation>
</comment>
<feature type="domain" description="P-type ATPase A" evidence="18">
    <location>
        <begin position="263"/>
        <end position="388"/>
    </location>
</feature>
<dbReference type="FunFam" id="2.70.150.10:FF:000017">
    <property type="entry name" value="Cation-transporting ATPase"/>
    <property type="match status" value="1"/>
</dbReference>
<evidence type="ECO:0000259" key="19">
    <source>
        <dbReference type="Pfam" id="PF00690"/>
    </source>
</evidence>
<feature type="transmembrane region" description="Helical" evidence="17">
    <location>
        <begin position="1046"/>
        <end position="1063"/>
    </location>
</feature>
<sequence length="1087" mass="122110">DMDKEERKTINEGQEDEMEIYGYNLCRWKLAIVSLGVVCTGGFLLLLLYWMPEWRVKATCIRAAIKDCEVVLLRTTDEFRKWFCAKIRFLSVETNPFSSPKSLANKVSIGHAVGLIENPAEENRPLQIRYFTHHSIKYFWNDTLHNFDFLKGLDEGVSFTSIHEKHSAGLTKGTHAYSRKLLYGVNEIRVKVPSVFKLLIKEVLNPFYIFQLFSVILWCTNEYYYYAVAIVVMSVLSIVSSLYSIRKHYVTLHDMVAAHSIVRVTVCRVNEESGEIFSTDLVPGDIIVIPLNGLVMPCDAVLINGTCIVNESMLTGESVPVTKTNLPNPSVEIKGAGNELYNPETHKRHTLFCGTTVIQTRFYTGELVKAIVVRTGFSTTKGQLVRSILYPKPTDFKLYRDACLFLLCLVAVAAIGFIYTIVNNILNEVGVKEIIVESLDIITITVPPALPAAMTVGIVYAQERLKKIGIFSISPQRINICGQLNLVCFDKTGTLTEDGLDLWGIQRVENSCFLSPEENICNEKLVKSQFVACMATCHSLTKIDGVLSGDPLDLKMFEAIGWQLVAVGQRTYFFKEGGGRERILNPVFEIIIVPCCSLRIVRQFPFSSALQRMSVVTKVLWDKKMDAYMKGAPEAITSLCKPETEVPADFEKVLEDYTRQGFRVIALAHRKLESKLTWHKLQRDTIENNMDFMGLIIMQNKLKRETPAVLADLHKADIRTVMVTGDNMLTALSVARDCGMILPQDKVIVAEALPPKDGKVAKINWHYADTLTLCMSFPQTIPIKLAHDSSEDLQVTRYHFAMNGKSFSVILEHFQDLVPKLMLHGTVFARMAPDQKTQLIEALQKVDYYVGMCGDGANDCGALKRAHGGISLSELEASVASPFTSKTPSISCVPNLIREGRAALITSFCVFKFMALYSIIQYFSVILLYSILSNLGDFQFLFIDLAIILVVVFTMSLNPACKELVAQKPPSGLISGTLLFSVLSQIIICIGFQSVGFFWVRQQPWYEKWHPGSDACNTAGTLDWNSSHFPNETEPDEHNIQNYENTTLFFISSFQYIIVAVALSKGKPFRQPSYKNCKFGIDLIFHL</sequence>
<comment type="function">
    <text evidence="13">ATP-driven pump involved in endocytosis-dependent polyamine transport. Uses ATP as an energy source to transfer polyamine precursor putrescine from the endosomal compartment to the cytosol.</text>
</comment>
<feature type="transmembrane region" description="Helical" evidence="17">
    <location>
        <begin position="978"/>
        <end position="1000"/>
    </location>
</feature>